<dbReference type="Gene3D" id="4.10.520.10">
    <property type="entry name" value="IHF-like DNA-binding proteins"/>
    <property type="match status" value="1"/>
</dbReference>
<dbReference type="InterPro" id="IPR010992">
    <property type="entry name" value="IHF-like_DNA-bd_dom_sf"/>
</dbReference>
<reference evidence="2 3" key="1">
    <citation type="submission" date="2020-09" db="EMBL/GenBank/DDBJ databases">
        <authorList>
            <person name="Gold N."/>
            <person name="Khalifa L."/>
            <person name="Gelman D."/>
            <person name="Alkalay-Oren S."/>
            <person name="Coppenhagen-Glazer S."/>
            <person name="Hazan R."/>
        </authorList>
    </citation>
    <scope>NUCLEOTIDE SEQUENCE [LARGE SCALE GENOMIC DNA]</scope>
</reference>
<proteinExistence type="inferred from homology"/>
<evidence type="ECO:0000256" key="1">
    <source>
        <dbReference type="RuleBase" id="RU003939"/>
    </source>
</evidence>
<name>A0A7S9XH64_9CAUD</name>
<comment type="similarity">
    <text evidence="1">Belongs to the bacterial histone-like protein family.</text>
</comment>
<dbReference type="Proteomes" id="UP000594510">
    <property type="component" value="Segment"/>
</dbReference>
<organism evidence="2 3">
    <name type="scientific">Enterococcus phage EFGrNG</name>
    <dbReference type="NCBI Taxonomy" id="2777301"/>
    <lineage>
        <taxon>Viruses</taxon>
        <taxon>Duplodnaviria</taxon>
        <taxon>Heunggongvirae</taxon>
        <taxon>Uroviricota</taxon>
        <taxon>Caudoviricetes</taxon>
        <taxon>Herelleviridae</taxon>
        <taxon>Brockvirinae</taxon>
        <taxon>Schiekvirus</taxon>
        <taxon>Schiekvirus Efgrng</taxon>
    </lineage>
</organism>
<dbReference type="InterPro" id="IPR000119">
    <property type="entry name" value="Hist_DNA-bd"/>
</dbReference>
<dbReference type="Pfam" id="PF00216">
    <property type="entry name" value="Bac_DNA_binding"/>
    <property type="match status" value="1"/>
</dbReference>
<protein>
    <submittedName>
        <fullName evidence="2">Integration host factor</fullName>
    </submittedName>
</protein>
<dbReference type="SUPFAM" id="SSF47729">
    <property type="entry name" value="IHF-like DNA-binding proteins"/>
    <property type="match status" value="1"/>
</dbReference>
<sequence>MFVIVMRILPMSITMYKKKKIKETSIENVLSNERRSPMSKDKTMNRTDVARAISQYTGYRMKDVLAILQMEDEVITQAISQGISIKNHKLWKLNIKKKPEKVAWDGISKKTFIQPEKYVVKFVPLSRLKEAIATYNEEND</sequence>
<dbReference type="EMBL" id="MW004545">
    <property type="protein sequence ID" value="QPI18350.1"/>
    <property type="molecule type" value="Genomic_DNA"/>
</dbReference>
<dbReference type="GO" id="GO:0030527">
    <property type="term" value="F:structural constituent of chromatin"/>
    <property type="evidence" value="ECO:0007669"/>
    <property type="project" value="InterPro"/>
</dbReference>
<accession>A0A7S9XH64</accession>
<evidence type="ECO:0000313" key="3">
    <source>
        <dbReference type="Proteomes" id="UP000594510"/>
    </source>
</evidence>
<dbReference type="SMART" id="SM00411">
    <property type="entry name" value="BHL"/>
    <property type="match status" value="1"/>
</dbReference>
<evidence type="ECO:0000313" key="2">
    <source>
        <dbReference type="EMBL" id="QPI18350.1"/>
    </source>
</evidence>
<keyword evidence="3" id="KW-1185">Reference proteome</keyword>
<dbReference type="GO" id="GO:0003677">
    <property type="term" value="F:DNA binding"/>
    <property type="evidence" value="ECO:0007669"/>
    <property type="project" value="InterPro"/>
</dbReference>